<dbReference type="InterPro" id="IPR038765">
    <property type="entry name" value="Papain-like_cys_pep_sf"/>
</dbReference>
<keyword evidence="4" id="KW-1185">Reference proteome</keyword>
<dbReference type="InterPro" id="IPR058502">
    <property type="entry name" value="PLL-like_beta-prop"/>
</dbReference>
<evidence type="ECO:0000313" key="3">
    <source>
        <dbReference type="EMBL" id="TDU88127.1"/>
    </source>
</evidence>
<dbReference type="Gene3D" id="3.90.1720.10">
    <property type="entry name" value="endopeptidase domain like (from Nostoc punctiforme)"/>
    <property type="match status" value="1"/>
</dbReference>
<feature type="chain" id="PRO_5020430646" description="PLL-like beta propeller domain-containing protein" evidence="1">
    <location>
        <begin position="27"/>
        <end position="546"/>
    </location>
</feature>
<dbReference type="SUPFAM" id="SSF89372">
    <property type="entry name" value="Fucose-specific lectin"/>
    <property type="match status" value="1"/>
</dbReference>
<dbReference type="EMBL" id="SOCE01000001">
    <property type="protein sequence ID" value="TDU88127.1"/>
    <property type="molecule type" value="Genomic_DNA"/>
</dbReference>
<gene>
    <name evidence="3" type="ORF">EV138_1668</name>
</gene>
<reference evidence="3 4" key="1">
    <citation type="submission" date="2019-03" db="EMBL/GenBank/DDBJ databases">
        <title>Genomic Encyclopedia of Type Strains, Phase III (KMG-III): the genomes of soil and plant-associated and newly described type strains.</title>
        <authorList>
            <person name="Whitman W."/>
        </authorList>
    </citation>
    <scope>NUCLEOTIDE SEQUENCE [LARGE SCALE GENOMIC DNA]</scope>
    <source>
        <strain evidence="3 4">VKM Ac-2575</strain>
    </source>
</reference>
<evidence type="ECO:0000313" key="4">
    <source>
        <dbReference type="Proteomes" id="UP000295151"/>
    </source>
</evidence>
<name>A0A4R7TA75_9ACTN</name>
<organism evidence="3 4">
    <name type="scientific">Kribbella voronezhensis</name>
    <dbReference type="NCBI Taxonomy" id="2512212"/>
    <lineage>
        <taxon>Bacteria</taxon>
        <taxon>Bacillati</taxon>
        <taxon>Actinomycetota</taxon>
        <taxon>Actinomycetes</taxon>
        <taxon>Propionibacteriales</taxon>
        <taxon>Kribbellaceae</taxon>
        <taxon>Kribbella</taxon>
    </lineage>
</organism>
<feature type="domain" description="PLL-like beta propeller" evidence="2">
    <location>
        <begin position="451"/>
        <end position="541"/>
    </location>
</feature>
<protein>
    <recommendedName>
        <fullName evidence="2">PLL-like beta propeller domain-containing protein</fullName>
    </recommendedName>
</protein>
<feature type="domain" description="PLL-like beta propeller" evidence="2">
    <location>
        <begin position="180"/>
        <end position="432"/>
    </location>
</feature>
<feature type="signal peptide" evidence="1">
    <location>
        <begin position="1"/>
        <end position="26"/>
    </location>
</feature>
<dbReference type="Proteomes" id="UP000295151">
    <property type="component" value="Unassembled WGS sequence"/>
</dbReference>
<comment type="caution">
    <text evidence="3">The sequence shown here is derived from an EMBL/GenBank/DDBJ whole genome shotgun (WGS) entry which is preliminary data.</text>
</comment>
<dbReference type="RefSeq" id="WP_133977805.1">
    <property type="nucleotide sequence ID" value="NZ_SOCE01000001.1"/>
</dbReference>
<keyword evidence="1" id="KW-0732">Signal</keyword>
<dbReference type="Pfam" id="PF26607">
    <property type="entry name" value="DUF8189"/>
    <property type="match status" value="2"/>
</dbReference>
<evidence type="ECO:0000256" key="1">
    <source>
        <dbReference type="SAM" id="SignalP"/>
    </source>
</evidence>
<dbReference type="SUPFAM" id="SSF54001">
    <property type="entry name" value="Cysteine proteinases"/>
    <property type="match status" value="1"/>
</dbReference>
<evidence type="ECO:0000259" key="2">
    <source>
        <dbReference type="Pfam" id="PF26607"/>
    </source>
</evidence>
<sequence length="546" mass="58481">MRLRKLVVLTSAVLTLLGGMALPATAATETSQTTMQPASVANGAISRQEMLLRSASWIRDQVPYSQDNASPHVNEFGSYRRDCSGFLSMAWHLGSSLTTASLPSVMHAIAYDDLQPGDALHRTSGGVNHVALFVRWADVARTRPTVREEYDYGHIAEERTWTNSYLKTFTPYRYNKVAGATASPGSWVGQDVVGRLISFAATADGSVQLTAQTAPATQTWQSTVIEPPGSVAVDSRITTTLDAVGRAYYFAITPDGKLRAGYETSPGAAQWVSGTIEPTTDLDGVETVHLTGDPAASIDARGKLTYFARTTDGRLFHGWQDTPGSSLWHATIIPDSVSNQQLSITSRPVVAQDSLGRIAFLTRKADGNLLYGRQAAPGTGPWKTATIATSPLAGDPSVAVDVSGKLVYFARTVDGKLFHGWQTTAGADTWQSTTIQPTTDTDGVETVQLAGEPVISLDNGAKLTYFIRTTDGRLLHGWQQTPGSDPWHSTIIRDATTSQPPSLAADPAVYLDSAGKLVFVAISTNATLIQAWQHTPGTGPWHLAPL</sequence>
<dbReference type="OrthoDB" id="9815928at2"/>
<proteinExistence type="predicted"/>
<dbReference type="AlphaFoldDB" id="A0A4R7TA75"/>
<accession>A0A4R7TA75</accession>